<keyword evidence="1" id="KW-0812">Transmembrane</keyword>
<dbReference type="VEuPathDB" id="TriTrypDB:TvY486_0601370"/>
<dbReference type="EMBL" id="HE573022">
    <property type="protein sequence ID" value="CCC48346.1"/>
    <property type="molecule type" value="Genomic_DNA"/>
</dbReference>
<gene>
    <name evidence="2" type="ORF">TVY486_0601370</name>
</gene>
<evidence type="ECO:0000313" key="2">
    <source>
        <dbReference type="EMBL" id="CCC48346.1"/>
    </source>
</evidence>
<accession>G0TWK8</accession>
<organism evidence="2">
    <name type="scientific">Trypanosoma vivax (strain Y486)</name>
    <dbReference type="NCBI Taxonomy" id="1055687"/>
    <lineage>
        <taxon>Eukaryota</taxon>
        <taxon>Discoba</taxon>
        <taxon>Euglenozoa</taxon>
        <taxon>Kinetoplastea</taxon>
        <taxon>Metakinetoplastina</taxon>
        <taxon>Trypanosomatida</taxon>
        <taxon>Trypanosomatidae</taxon>
        <taxon>Trypanosoma</taxon>
        <taxon>Duttonella</taxon>
    </lineage>
</organism>
<protein>
    <submittedName>
        <fullName evidence="2">Uncharacterized protein</fullName>
    </submittedName>
</protein>
<feature type="transmembrane region" description="Helical" evidence="1">
    <location>
        <begin position="94"/>
        <end position="111"/>
    </location>
</feature>
<proteinExistence type="predicted"/>
<name>G0TWK8_TRYVY</name>
<evidence type="ECO:0000256" key="1">
    <source>
        <dbReference type="SAM" id="Phobius"/>
    </source>
</evidence>
<reference evidence="2" key="1">
    <citation type="journal article" date="2012" name="Proc. Natl. Acad. Sci. U.S.A.">
        <title>Antigenic diversity is generated by distinct evolutionary mechanisms in African trypanosome species.</title>
        <authorList>
            <person name="Jackson A.P."/>
            <person name="Berry A."/>
            <person name="Aslett M."/>
            <person name="Allison H.C."/>
            <person name="Burton P."/>
            <person name="Vavrova-Anderson J."/>
            <person name="Brown R."/>
            <person name="Browne H."/>
            <person name="Corton N."/>
            <person name="Hauser H."/>
            <person name="Gamble J."/>
            <person name="Gilderthorp R."/>
            <person name="Marcello L."/>
            <person name="McQuillan J."/>
            <person name="Otto T.D."/>
            <person name="Quail M.A."/>
            <person name="Sanders M.J."/>
            <person name="van Tonder A."/>
            <person name="Ginger M.L."/>
            <person name="Field M.C."/>
            <person name="Barry J.D."/>
            <person name="Hertz-Fowler C."/>
            <person name="Berriman M."/>
        </authorList>
    </citation>
    <scope>NUCLEOTIDE SEQUENCE</scope>
    <source>
        <strain evidence="2">Y486</strain>
    </source>
</reference>
<keyword evidence="1" id="KW-0472">Membrane</keyword>
<feature type="transmembrane region" description="Helical" evidence="1">
    <location>
        <begin position="55"/>
        <end position="74"/>
    </location>
</feature>
<sequence length="172" mass="19788">MPVFVVSTCSVSATQNSFYHSQLPEETGAFVMVDRGLSMVRCQCYRRWNWTRGELVNGSAIHYAMLLLSSSLMSPFSPAHLHYRLPFRVPSLDIYIYLSIIIIFYVIVHGVRHHIICCAPALMQVSYVSFSFLSPYPSWWTDDQVQFLYIRTTTVPTPLQRSEAQRAQASRQ</sequence>
<keyword evidence="1" id="KW-1133">Transmembrane helix</keyword>
<dbReference type="AlphaFoldDB" id="G0TWK8"/>